<evidence type="ECO:0000313" key="3">
    <source>
        <dbReference type="Proteomes" id="UP001295794"/>
    </source>
</evidence>
<dbReference type="EMBL" id="CAVNYO010000412">
    <property type="protein sequence ID" value="CAK5276766.1"/>
    <property type="molecule type" value="Genomic_DNA"/>
</dbReference>
<name>A0AAD2HKL4_9AGAR</name>
<accession>A0AAD2HKL4</accession>
<feature type="region of interest" description="Disordered" evidence="1">
    <location>
        <begin position="1"/>
        <end position="21"/>
    </location>
</feature>
<evidence type="ECO:0000313" key="2">
    <source>
        <dbReference type="EMBL" id="CAK5276766.1"/>
    </source>
</evidence>
<keyword evidence="3" id="KW-1185">Reference proteome</keyword>
<dbReference type="AlphaFoldDB" id="A0AAD2HKL4"/>
<dbReference type="Proteomes" id="UP001295794">
    <property type="component" value="Unassembled WGS sequence"/>
</dbReference>
<comment type="caution">
    <text evidence="2">The sequence shown here is derived from an EMBL/GenBank/DDBJ whole genome shotgun (WGS) entry which is preliminary data.</text>
</comment>
<sequence length="87" mass="9769">CARRRPGAACAQGPRGGRRATDGFRKQFCCLAHGEASSGQGIRTHKQHEPAHRLQISSLLKEYITTTMKESISISFNSIIYFYIFDH</sequence>
<feature type="non-terminal residue" evidence="2">
    <location>
        <position position="1"/>
    </location>
</feature>
<reference evidence="2" key="1">
    <citation type="submission" date="2023-11" db="EMBL/GenBank/DDBJ databases">
        <authorList>
            <person name="De Vega J J."/>
            <person name="De Vega J J."/>
        </authorList>
    </citation>
    <scope>NUCLEOTIDE SEQUENCE</scope>
</reference>
<evidence type="ECO:0000256" key="1">
    <source>
        <dbReference type="SAM" id="MobiDB-lite"/>
    </source>
</evidence>
<proteinExistence type="predicted"/>
<protein>
    <submittedName>
        <fullName evidence="2">Uncharacterized protein</fullName>
    </submittedName>
</protein>
<organism evidence="2 3">
    <name type="scientific">Mycena citricolor</name>
    <dbReference type="NCBI Taxonomy" id="2018698"/>
    <lineage>
        <taxon>Eukaryota</taxon>
        <taxon>Fungi</taxon>
        <taxon>Dikarya</taxon>
        <taxon>Basidiomycota</taxon>
        <taxon>Agaricomycotina</taxon>
        <taxon>Agaricomycetes</taxon>
        <taxon>Agaricomycetidae</taxon>
        <taxon>Agaricales</taxon>
        <taxon>Marasmiineae</taxon>
        <taxon>Mycenaceae</taxon>
        <taxon>Mycena</taxon>
    </lineage>
</organism>
<gene>
    <name evidence="2" type="ORF">MYCIT1_LOCUS25297</name>
</gene>